<reference evidence="2" key="1">
    <citation type="submission" date="2016-11" db="UniProtKB">
        <authorList>
            <consortium name="WormBaseParasite"/>
        </authorList>
    </citation>
    <scope>IDENTIFICATION</scope>
    <source>
        <strain evidence="2">KR3021</strain>
    </source>
</reference>
<organism evidence="1 2">
    <name type="scientific">Rhabditophanes sp. KR3021</name>
    <dbReference type="NCBI Taxonomy" id="114890"/>
    <lineage>
        <taxon>Eukaryota</taxon>
        <taxon>Metazoa</taxon>
        <taxon>Ecdysozoa</taxon>
        <taxon>Nematoda</taxon>
        <taxon>Chromadorea</taxon>
        <taxon>Rhabditida</taxon>
        <taxon>Tylenchina</taxon>
        <taxon>Panagrolaimomorpha</taxon>
        <taxon>Strongyloidoidea</taxon>
        <taxon>Alloionematidae</taxon>
        <taxon>Rhabditophanes</taxon>
    </lineage>
</organism>
<evidence type="ECO:0000313" key="1">
    <source>
        <dbReference type="Proteomes" id="UP000095286"/>
    </source>
</evidence>
<dbReference type="Proteomes" id="UP000095286">
    <property type="component" value="Unplaced"/>
</dbReference>
<protein>
    <submittedName>
        <fullName evidence="2">Ig-like domain-containing protein</fullName>
    </submittedName>
</protein>
<evidence type="ECO:0000313" key="2">
    <source>
        <dbReference type="WBParaSite" id="RSKR_0000320000.1"/>
    </source>
</evidence>
<name>A0AC35TRB2_9BILA</name>
<sequence length="212" mass="24400">MWQYRKSASAAWSNYGCEEGERFDYSCKNELGGDHESIGQCDISLKHTKNSGFYRCTDVNDNKFATDEFKVEVVGVDVVKVLNRNIRLNQDGYIQVLICSNPEPQILWHGRDQIIELGSSTERYSSMPLIKALKYPLNMQTPNHYADNCWYSTLVIKGITQADESINLFVTTKGFTTEKQITLTHFPKNRAFNRNQISFVLLLLSMNLIYFK</sequence>
<accession>A0AC35TRB2</accession>
<proteinExistence type="predicted"/>
<dbReference type="WBParaSite" id="RSKR_0000320000.1">
    <property type="protein sequence ID" value="RSKR_0000320000.1"/>
    <property type="gene ID" value="RSKR_0000320000"/>
</dbReference>